<keyword evidence="2" id="KW-1185">Reference proteome</keyword>
<reference evidence="3" key="2">
    <citation type="submission" date="2025-08" db="UniProtKB">
        <authorList>
            <consortium name="RefSeq"/>
        </authorList>
    </citation>
    <scope>IDENTIFICATION</scope>
    <source>
        <tissue evidence="3">Leaf</tissue>
    </source>
</reference>
<organism evidence="2 3">
    <name type="scientific">Camelina sativa</name>
    <name type="common">False flax</name>
    <name type="synonym">Myagrum sativum</name>
    <dbReference type="NCBI Taxonomy" id="90675"/>
    <lineage>
        <taxon>Eukaryota</taxon>
        <taxon>Viridiplantae</taxon>
        <taxon>Streptophyta</taxon>
        <taxon>Embryophyta</taxon>
        <taxon>Tracheophyta</taxon>
        <taxon>Spermatophyta</taxon>
        <taxon>Magnoliopsida</taxon>
        <taxon>eudicotyledons</taxon>
        <taxon>Gunneridae</taxon>
        <taxon>Pentapetalae</taxon>
        <taxon>rosids</taxon>
        <taxon>malvids</taxon>
        <taxon>Brassicales</taxon>
        <taxon>Brassicaceae</taxon>
        <taxon>Camelineae</taxon>
        <taxon>Camelina</taxon>
    </lineage>
</organism>
<dbReference type="RefSeq" id="XP_010424770.1">
    <property type="nucleotide sequence ID" value="XM_010426468.1"/>
</dbReference>
<dbReference type="GeneID" id="104709930"/>
<evidence type="ECO:0000259" key="1">
    <source>
        <dbReference type="Pfam" id="PF13966"/>
    </source>
</evidence>
<dbReference type="Pfam" id="PF13966">
    <property type="entry name" value="zf-RVT"/>
    <property type="match status" value="1"/>
</dbReference>
<dbReference type="Proteomes" id="UP000694864">
    <property type="component" value="Chromosome 8"/>
</dbReference>
<dbReference type="InterPro" id="IPR026960">
    <property type="entry name" value="RVT-Znf"/>
</dbReference>
<gene>
    <name evidence="3" type="primary">LOC104709930</name>
</gene>
<evidence type="ECO:0000313" key="2">
    <source>
        <dbReference type="Proteomes" id="UP000694864"/>
    </source>
</evidence>
<dbReference type="PANTHER" id="PTHR33116">
    <property type="entry name" value="REVERSE TRANSCRIPTASE ZINC-BINDING DOMAIN-CONTAINING PROTEIN-RELATED-RELATED"/>
    <property type="match status" value="1"/>
</dbReference>
<accession>A0ABM0TDJ3</accession>
<evidence type="ECO:0000313" key="3">
    <source>
        <dbReference type="RefSeq" id="XP_010424770.1"/>
    </source>
</evidence>
<name>A0ABM0TDJ3_CAMSA</name>
<dbReference type="PANTHER" id="PTHR33116:SF84">
    <property type="entry name" value="RNA-DIRECTED DNA POLYMERASE"/>
    <property type="match status" value="1"/>
</dbReference>
<sequence>METAHQDLNRPDAHQVYGLPLDATVSKALTRNGWIFRGARSDNAESLMCYLTGKELKLDVKDVYLWANSNGDPQDRFSFADTWKVCKTPAPEVPWHKQVWFPGSIPKYSFMMWLACLDRMPTMSRLRNWGLVEDDTCILCEIYNETRDHLFLRCPYSYDLWRWCISRMQLHFMGFSTWDRLILWLQAPCSEGNLSTLKLLVAQAVIYTLWHERNARLFTGKRTPVEGLYHLLDRRIRNTCLARDKSPKLRGMLEYWFRGLSN</sequence>
<proteinExistence type="predicted"/>
<reference evidence="2" key="1">
    <citation type="journal article" date="2014" name="Nat. Commun.">
        <title>The emerging biofuel crop Camelina sativa retains a highly undifferentiated hexaploid genome structure.</title>
        <authorList>
            <person name="Kagale S."/>
            <person name="Koh C."/>
            <person name="Nixon J."/>
            <person name="Bollina V."/>
            <person name="Clarke W.E."/>
            <person name="Tuteja R."/>
            <person name="Spillane C."/>
            <person name="Robinson S.J."/>
            <person name="Links M.G."/>
            <person name="Clarke C."/>
            <person name="Higgins E.E."/>
            <person name="Huebert T."/>
            <person name="Sharpe A.G."/>
            <person name="Parkin I.A."/>
        </authorList>
    </citation>
    <scope>NUCLEOTIDE SEQUENCE [LARGE SCALE GENOMIC DNA]</scope>
    <source>
        <strain evidence="2">cv. DH55</strain>
    </source>
</reference>
<feature type="domain" description="Reverse transcriptase zinc-binding" evidence="1">
    <location>
        <begin position="77"/>
        <end position="161"/>
    </location>
</feature>
<protein>
    <submittedName>
        <fullName evidence="3">Uncharacterized protein LOC104709930</fullName>
    </submittedName>
</protein>